<sequence>MWGDVLVVVVHAAQPCWHAHSVEAFQDTLFHTTNSPSVLHHHPLLLRVCSQFIPIVTSCYCPPALLLVFSAIVLADTLKCFLEISPNCPFLLTIIVAGRPSFAQLIPLLTPVISGPLRIAAPSCSTDSIVNGKRRRTPTSCSCSKSTHDIFTSNPQRVQPAVALFGAAGLLRSTVGTPLIDNALILRAQAQEAEAKRKISKHSSGAAPFRPPTYFPHISLARPLEKGRLSSRRKKPPTLANLLIQRDRVTSLSTVTTSIDYVGDQEEGEDDSCNN</sequence>
<evidence type="ECO:0000313" key="1">
    <source>
        <dbReference type="Proteomes" id="UP000887574"/>
    </source>
</evidence>
<dbReference type="Proteomes" id="UP000887574">
    <property type="component" value="Unplaced"/>
</dbReference>
<reference evidence="2" key="1">
    <citation type="submission" date="2022-11" db="UniProtKB">
        <authorList>
            <consortium name="WormBaseParasite"/>
        </authorList>
    </citation>
    <scope>IDENTIFICATION</scope>
</reference>
<evidence type="ECO:0000313" key="2">
    <source>
        <dbReference type="WBParaSite" id="jg25776"/>
    </source>
</evidence>
<organism evidence="1 2">
    <name type="scientific">Ditylenchus dipsaci</name>
    <dbReference type="NCBI Taxonomy" id="166011"/>
    <lineage>
        <taxon>Eukaryota</taxon>
        <taxon>Metazoa</taxon>
        <taxon>Ecdysozoa</taxon>
        <taxon>Nematoda</taxon>
        <taxon>Chromadorea</taxon>
        <taxon>Rhabditida</taxon>
        <taxon>Tylenchina</taxon>
        <taxon>Tylenchomorpha</taxon>
        <taxon>Sphaerularioidea</taxon>
        <taxon>Anguinidae</taxon>
        <taxon>Anguininae</taxon>
        <taxon>Ditylenchus</taxon>
    </lineage>
</organism>
<name>A0A915E1R8_9BILA</name>
<dbReference type="AlphaFoldDB" id="A0A915E1R8"/>
<protein>
    <submittedName>
        <fullName evidence="2">Uncharacterized protein</fullName>
    </submittedName>
</protein>
<accession>A0A915E1R8</accession>
<keyword evidence="1" id="KW-1185">Reference proteome</keyword>
<dbReference type="WBParaSite" id="jg25776">
    <property type="protein sequence ID" value="jg25776"/>
    <property type="gene ID" value="jg25776"/>
</dbReference>
<proteinExistence type="predicted"/>